<dbReference type="PROSITE" id="PS01319">
    <property type="entry name" value="RBFA"/>
    <property type="match status" value="1"/>
</dbReference>
<evidence type="ECO:0000256" key="2">
    <source>
        <dbReference type="ARBA" id="ARBA00022517"/>
    </source>
</evidence>
<dbReference type="Gene3D" id="3.30.300.20">
    <property type="match status" value="1"/>
</dbReference>
<dbReference type="GO" id="GO:0043024">
    <property type="term" value="F:ribosomal small subunit binding"/>
    <property type="evidence" value="ECO:0007669"/>
    <property type="project" value="TreeGrafter"/>
</dbReference>
<dbReference type="GO" id="GO:0030490">
    <property type="term" value="P:maturation of SSU-rRNA"/>
    <property type="evidence" value="ECO:0007669"/>
    <property type="project" value="UniProtKB-UniRule"/>
</dbReference>
<sequence length="172" mass="18209">MADAPRARKLAERIQQIVARMLDTRIKDPRLGFVTVTDVRVTGDLQNATIFYTVLGDELDRTSSAAALASAKGLIRSEVGKQTGIRLTPTIEFVLDAVPETAASLEEALRTAAQRDAEVAQLAAQATYAGDPDPYRRPADEDEDEDDGAGPAPAEDDGAAPAPAEDPGPARP</sequence>
<dbReference type="EMBL" id="VJXR01000113">
    <property type="protein sequence ID" value="TRW42998.1"/>
    <property type="molecule type" value="Genomic_DNA"/>
</dbReference>
<evidence type="ECO:0000256" key="4">
    <source>
        <dbReference type="SAM" id="MobiDB-lite"/>
    </source>
</evidence>
<organism evidence="5 6">
    <name type="scientific">Georgenia yuyongxinii</name>
    <dbReference type="NCBI Taxonomy" id="2589797"/>
    <lineage>
        <taxon>Bacteria</taxon>
        <taxon>Bacillati</taxon>
        <taxon>Actinomycetota</taxon>
        <taxon>Actinomycetes</taxon>
        <taxon>Micrococcales</taxon>
        <taxon>Bogoriellaceae</taxon>
        <taxon>Georgenia</taxon>
    </lineage>
</organism>
<dbReference type="Proteomes" id="UP000318693">
    <property type="component" value="Unassembled WGS sequence"/>
</dbReference>
<dbReference type="SUPFAM" id="SSF89919">
    <property type="entry name" value="Ribosome-binding factor A, RbfA"/>
    <property type="match status" value="1"/>
</dbReference>
<evidence type="ECO:0000256" key="3">
    <source>
        <dbReference type="HAMAP-Rule" id="MF_00003"/>
    </source>
</evidence>
<evidence type="ECO:0000313" key="6">
    <source>
        <dbReference type="Proteomes" id="UP000318693"/>
    </source>
</evidence>
<keyword evidence="1 3" id="KW-0963">Cytoplasm</keyword>
<dbReference type="InterPro" id="IPR015946">
    <property type="entry name" value="KH_dom-like_a/b"/>
</dbReference>
<comment type="subcellular location">
    <subcellularLocation>
        <location evidence="3">Cytoplasm</location>
    </subcellularLocation>
</comment>
<dbReference type="InterPro" id="IPR020053">
    <property type="entry name" value="Ribosome-bd_factorA_CS"/>
</dbReference>
<comment type="caution">
    <text evidence="5">The sequence shown here is derived from an EMBL/GenBank/DDBJ whole genome shotgun (WGS) entry which is preliminary data.</text>
</comment>
<gene>
    <name evidence="3 5" type="primary">rbfA</name>
    <name evidence="5" type="ORF">FJ693_19400</name>
</gene>
<dbReference type="PANTHER" id="PTHR33515:SF1">
    <property type="entry name" value="RIBOSOME-BINDING FACTOR A, CHLOROPLASTIC-RELATED"/>
    <property type="match status" value="1"/>
</dbReference>
<feature type="compositionally biased region" description="Acidic residues" evidence="4">
    <location>
        <begin position="140"/>
        <end position="158"/>
    </location>
</feature>
<comment type="subunit">
    <text evidence="3">Monomer. Binds 30S ribosomal subunits, but not 50S ribosomal subunits or 70S ribosomes.</text>
</comment>
<dbReference type="NCBIfam" id="TIGR00082">
    <property type="entry name" value="rbfA"/>
    <property type="match status" value="1"/>
</dbReference>
<dbReference type="HAMAP" id="MF_00003">
    <property type="entry name" value="RbfA"/>
    <property type="match status" value="1"/>
</dbReference>
<dbReference type="AlphaFoldDB" id="A0A552WJR3"/>
<dbReference type="GO" id="GO:0005829">
    <property type="term" value="C:cytosol"/>
    <property type="evidence" value="ECO:0007669"/>
    <property type="project" value="TreeGrafter"/>
</dbReference>
<dbReference type="Pfam" id="PF02033">
    <property type="entry name" value="RBFA"/>
    <property type="match status" value="1"/>
</dbReference>
<name>A0A552WJR3_9MICO</name>
<feature type="region of interest" description="Disordered" evidence="4">
    <location>
        <begin position="122"/>
        <end position="172"/>
    </location>
</feature>
<accession>A0A552WJR3</accession>
<evidence type="ECO:0000313" key="5">
    <source>
        <dbReference type="EMBL" id="TRW42998.1"/>
    </source>
</evidence>
<dbReference type="PANTHER" id="PTHR33515">
    <property type="entry name" value="RIBOSOME-BINDING FACTOR A, CHLOROPLASTIC-RELATED"/>
    <property type="match status" value="1"/>
</dbReference>
<keyword evidence="6" id="KW-1185">Reference proteome</keyword>
<evidence type="ECO:0000256" key="1">
    <source>
        <dbReference type="ARBA" id="ARBA00022490"/>
    </source>
</evidence>
<dbReference type="RefSeq" id="WP_143420076.1">
    <property type="nucleotide sequence ID" value="NZ_VJXR01000113.1"/>
</dbReference>
<reference evidence="5 6" key="1">
    <citation type="submission" date="2019-07" db="EMBL/GenBank/DDBJ databases">
        <title>Georgenia wutianyii sp. nov. and Georgenia *** sp. nov. isolated from plateau pika (Ochotona curzoniae) in the Qinghai-Tibet plateau of China.</title>
        <authorList>
            <person name="Tian Z."/>
        </authorList>
    </citation>
    <scope>NUCLEOTIDE SEQUENCE [LARGE SCALE GENOMIC DNA]</scope>
    <source>
        <strain evidence="5 6">Z446</strain>
    </source>
</reference>
<keyword evidence="2 3" id="KW-0690">Ribosome biogenesis</keyword>
<dbReference type="InterPro" id="IPR000238">
    <property type="entry name" value="RbfA"/>
</dbReference>
<protein>
    <recommendedName>
        <fullName evidence="3">Ribosome-binding factor A</fullName>
    </recommendedName>
</protein>
<dbReference type="InterPro" id="IPR023799">
    <property type="entry name" value="RbfA_dom_sf"/>
</dbReference>
<comment type="similarity">
    <text evidence="3">Belongs to the RbfA family.</text>
</comment>
<comment type="function">
    <text evidence="3">One of several proteins that assist in the late maturation steps of the functional core of the 30S ribosomal subunit. Associates with free 30S ribosomal subunits (but not with 30S subunits that are part of 70S ribosomes or polysomes). Required for efficient processing of 16S rRNA. May interact with the 5'-terminal helix region of 16S rRNA.</text>
</comment>
<proteinExistence type="inferred from homology"/>